<dbReference type="Pfam" id="PF00962">
    <property type="entry name" value="A_deaminase"/>
    <property type="match status" value="1"/>
</dbReference>
<evidence type="ECO:0000256" key="12">
    <source>
        <dbReference type="SAM" id="SignalP"/>
    </source>
</evidence>
<dbReference type="PANTHER" id="PTHR11409:SF39">
    <property type="entry name" value="ADENOSINE DEAMINASE 2"/>
    <property type="match status" value="1"/>
</dbReference>
<evidence type="ECO:0000256" key="11">
    <source>
        <dbReference type="ARBA" id="ARBA00047764"/>
    </source>
</evidence>
<evidence type="ECO:0000256" key="5">
    <source>
        <dbReference type="ARBA" id="ARBA00012784"/>
    </source>
</evidence>
<dbReference type="GO" id="GO:0046103">
    <property type="term" value="P:inosine biosynthetic process"/>
    <property type="evidence" value="ECO:0007669"/>
    <property type="project" value="TreeGrafter"/>
</dbReference>
<comment type="catalytic activity">
    <reaction evidence="11">
        <text>adenosine + H2O + H(+) = inosine + NH4(+)</text>
        <dbReference type="Rhea" id="RHEA:24408"/>
        <dbReference type="ChEBI" id="CHEBI:15377"/>
        <dbReference type="ChEBI" id="CHEBI:15378"/>
        <dbReference type="ChEBI" id="CHEBI:16335"/>
        <dbReference type="ChEBI" id="CHEBI:17596"/>
        <dbReference type="ChEBI" id="CHEBI:28938"/>
        <dbReference type="EC" id="3.5.4.4"/>
    </reaction>
</comment>
<evidence type="ECO:0000256" key="4">
    <source>
        <dbReference type="ARBA" id="ARBA00006083"/>
    </source>
</evidence>
<comment type="pathway">
    <text evidence="3">Purine metabolism; purine nucleoside salvage.</text>
</comment>
<evidence type="ECO:0000256" key="10">
    <source>
        <dbReference type="ARBA" id="ARBA00022801"/>
    </source>
</evidence>
<evidence type="ECO:0000256" key="2">
    <source>
        <dbReference type="ARBA" id="ARBA00004613"/>
    </source>
</evidence>
<protein>
    <recommendedName>
        <fullName evidence="5">adenosine deaminase</fullName>
        <ecNumber evidence="5">3.5.4.4</ecNumber>
    </recommendedName>
</protein>
<dbReference type="GO" id="GO:0005615">
    <property type="term" value="C:extracellular space"/>
    <property type="evidence" value="ECO:0007669"/>
    <property type="project" value="InterPro"/>
</dbReference>
<comment type="cofactor">
    <cofactor evidence="1">
        <name>Zn(2+)</name>
        <dbReference type="ChEBI" id="CHEBI:29105"/>
    </cofactor>
</comment>
<dbReference type="Gene3D" id="3.20.20.140">
    <property type="entry name" value="Metal-dependent hydrolases"/>
    <property type="match status" value="1"/>
</dbReference>
<evidence type="ECO:0000256" key="8">
    <source>
        <dbReference type="ARBA" id="ARBA00022726"/>
    </source>
</evidence>
<keyword evidence="6" id="KW-0964">Secreted</keyword>
<comment type="caution">
    <text evidence="14">The sequence shown here is derived from an EMBL/GenBank/DDBJ whole genome shotgun (WGS) entry which is preliminary data.</text>
</comment>
<evidence type="ECO:0000256" key="3">
    <source>
        <dbReference type="ARBA" id="ARBA00005058"/>
    </source>
</evidence>
<dbReference type="EMBL" id="CAUJNA010003394">
    <property type="protein sequence ID" value="CAJ1400983.1"/>
    <property type="molecule type" value="Genomic_DNA"/>
</dbReference>
<evidence type="ECO:0000259" key="13">
    <source>
        <dbReference type="Pfam" id="PF00962"/>
    </source>
</evidence>
<dbReference type="GO" id="GO:0006154">
    <property type="term" value="P:adenosine catabolic process"/>
    <property type="evidence" value="ECO:0007669"/>
    <property type="project" value="InterPro"/>
</dbReference>
<keyword evidence="10" id="KW-0378">Hydrolase</keyword>
<evidence type="ECO:0000256" key="7">
    <source>
        <dbReference type="ARBA" id="ARBA00022723"/>
    </source>
</evidence>
<feature type="domain" description="Adenosine deaminase" evidence="13">
    <location>
        <begin position="191"/>
        <end position="487"/>
    </location>
</feature>
<feature type="chain" id="PRO_5041275713" description="adenosine deaminase" evidence="12">
    <location>
        <begin position="19"/>
        <end position="513"/>
    </location>
</feature>
<dbReference type="GO" id="GO:0046872">
    <property type="term" value="F:metal ion binding"/>
    <property type="evidence" value="ECO:0007669"/>
    <property type="project" value="UniProtKB-KW"/>
</dbReference>
<keyword evidence="9 12" id="KW-0732">Signal</keyword>
<dbReference type="PANTHER" id="PTHR11409">
    <property type="entry name" value="ADENOSINE DEAMINASE"/>
    <property type="match status" value="1"/>
</dbReference>
<evidence type="ECO:0000256" key="9">
    <source>
        <dbReference type="ARBA" id="ARBA00022729"/>
    </source>
</evidence>
<dbReference type="Proteomes" id="UP001178507">
    <property type="component" value="Unassembled WGS sequence"/>
</dbReference>
<evidence type="ECO:0000313" key="15">
    <source>
        <dbReference type="Proteomes" id="UP001178507"/>
    </source>
</evidence>
<accession>A0AA36J7C3</accession>
<proteinExistence type="inferred from homology"/>
<comment type="subcellular location">
    <subcellularLocation>
        <location evidence="2">Secreted</location>
    </subcellularLocation>
</comment>
<comment type="similarity">
    <text evidence="4">Belongs to the metallo-dependent hydrolases superfamily. Adenosine and AMP deaminases family. ADGF subfamily.</text>
</comment>
<name>A0AA36J7C3_9DINO</name>
<dbReference type="GO" id="GO:0004000">
    <property type="term" value="F:adenosine deaminase activity"/>
    <property type="evidence" value="ECO:0007669"/>
    <property type="project" value="InterPro"/>
</dbReference>
<gene>
    <name evidence="14" type="ORF">EVOR1521_LOCUS24216</name>
</gene>
<reference evidence="14" key="1">
    <citation type="submission" date="2023-08" db="EMBL/GenBank/DDBJ databases">
        <authorList>
            <person name="Chen Y."/>
            <person name="Shah S."/>
            <person name="Dougan E. K."/>
            <person name="Thang M."/>
            <person name="Chan C."/>
        </authorList>
    </citation>
    <scope>NUCLEOTIDE SEQUENCE</scope>
</reference>
<keyword evidence="8" id="KW-0660">Purine salvage</keyword>
<feature type="signal peptide" evidence="12">
    <location>
        <begin position="1"/>
        <end position="18"/>
    </location>
</feature>
<keyword evidence="15" id="KW-1185">Reference proteome</keyword>
<dbReference type="InterPro" id="IPR006331">
    <property type="entry name" value="ADGF"/>
</dbReference>
<dbReference type="SUPFAM" id="SSF51556">
    <property type="entry name" value="Metallo-dependent hydrolases"/>
    <property type="match status" value="1"/>
</dbReference>
<dbReference type="EC" id="3.5.4.4" evidence="5"/>
<dbReference type="InterPro" id="IPR032466">
    <property type="entry name" value="Metal_Hydrolase"/>
</dbReference>
<evidence type="ECO:0000256" key="6">
    <source>
        <dbReference type="ARBA" id="ARBA00022525"/>
    </source>
</evidence>
<evidence type="ECO:0000313" key="14">
    <source>
        <dbReference type="EMBL" id="CAJ1400983.1"/>
    </source>
</evidence>
<dbReference type="FunFam" id="3.20.20.140:FF:000017">
    <property type="entry name" value="Adenosine deaminase 2"/>
    <property type="match status" value="1"/>
</dbReference>
<evidence type="ECO:0000256" key="1">
    <source>
        <dbReference type="ARBA" id="ARBA00001947"/>
    </source>
</evidence>
<dbReference type="GO" id="GO:0006166">
    <property type="term" value="P:purine ribonucleoside salvage"/>
    <property type="evidence" value="ECO:0007669"/>
    <property type="project" value="UniProtKB-KW"/>
</dbReference>
<sequence length="513" mass="58247">MSAAMLRLFAVGLSLCYADEVSDYLKRRDQFLQQEQSMADGASEQLTEDEQRFDKWLGSTVQSLISQYKKERLVDHFVPATYFPRVREHIENTTLYKMLRAMPKGGALHLHFESASSLEWIVQRGIDLPGCHAYWPEGNATKVPLGTLAFFNATQAKTPGFLPIPELLKRMPDFRQRLLRMLTTHQEDEKLTSPQIWQKFQDVFTRVGQFFQLRTVVEQYLAATAEEFLADGVQHVEIRINLFSDSSGDLFDLDGRVYRGAAKLDVYERVIQNLQQKHPQLSVKLIGSSFRFKRPEDLRKDLALALEVRKQRPDLLVGWDAPGEEDAGRPTLDYARQLLDIQNQSRSAGVDLPLMLHDGESDWSTTNAVDAVLLGTKRLGHGFNIVGHPLLMEEVKSKGVAIEVCPISNQVLRYISDLRLHPGQRMLQNGLPVVLSSDDPGIWGARGLSHDFWEATVAWQLNTKTLKALASNSIQFSALPNGEKEKAMSYWSQQWQHFMATWESHLVTGEIVV</sequence>
<organism evidence="14 15">
    <name type="scientific">Effrenium voratum</name>
    <dbReference type="NCBI Taxonomy" id="2562239"/>
    <lineage>
        <taxon>Eukaryota</taxon>
        <taxon>Sar</taxon>
        <taxon>Alveolata</taxon>
        <taxon>Dinophyceae</taxon>
        <taxon>Suessiales</taxon>
        <taxon>Symbiodiniaceae</taxon>
        <taxon>Effrenium</taxon>
    </lineage>
</organism>
<dbReference type="InterPro" id="IPR001365">
    <property type="entry name" value="A_deaminase_dom"/>
</dbReference>
<keyword evidence="7" id="KW-0479">Metal-binding</keyword>
<dbReference type="NCBIfam" id="TIGR01431">
    <property type="entry name" value="adm_rel"/>
    <property type="match status" value="1"/>
</dbReference>
<dbReference type="InterPro" id="IPR006330">
    <property type="entry name" value="Ado/ade_deaminase"/>
</dbReference>
<dbReference type="AlphaFoldDB" id="A0AA36J7C3"/>